<dbReference type="Pfam" id="PF13359">
    <property type="entry name" value="DDE_Tnp_4"/>
    <property type="match status" value="1"/>
</dbReference>
<gene>
    <name evidence="9" type="ORF">GN958_ATG21347</name>
</gene>
<dbReference type="PANTHER" id="PTHR22930">
    <property type="match status" value="1"/>
</dbReference>
<dbReference type="GO" id="GO:0016787">
    <property type="term" value="F:hydrolase activity"/>
    <property type="evidence" value="ECO:0007669"/>
    <property type="project" value="UniProtKB-KW"/>
</dbReference>
<reference evidence="9" key="1">
    <citation type="submission" date="2020-03" db="EMBL/GenBank/DDBJ databases">
        <title>Hybrid Assembly of Korean Phytophthora infestans isolates.</title>
        <authorList>
            <person name="Prokchorchik M."/>
            <person name="Lee Y."/>
            <person name="Seo J."/>
            <person name="Cho J.-H."/>
            <person name="Park Y.-E."/>
            <person name="Jang D.-C."/>
            <person name="Im J.-S."/>
            <person name="Choi J.-G."/>
            <person name="Park H.-J."/>
            <person name="Lee G.-B."/>
            <person name="Lee Y.-G."/>
            <person name="Hong S.-Y."/>
            <person name="Cho K."/>
            <person name="Sohn K.H."/>
        </authorList>
    </citation>
    <scope>NUCLEOTIDE SEQUENCE</scope>
    <source>
        <strain evidence="9">KR_2_A2</strain>
    </source>
</reference>
<evidence type="ECO:0000313" key="10">
    <source>
        <dbReference type="Proteomes" id="UP000704712"/>
    </source>
</evidence>
<evidence type="ECO:0000256" key="5">
    <source>
        <dbReference type="ARBA" id="ARBA00022723"/>
    </source>
</evidence>
<feature type="domain" description="DDE Tnp4" evidence="8">
    <location>
        <begin position="173"/>
        <end position="326"/>
    </location>
</feature>
<protein>
    <submittedName>
        <fullName evidence="9">DDE superfamily endonuclease</fullName>
    </submittedName>
</protein>
<comment type="subcellular location">
    <subcellularLocation>
        <location evidence="2">Nucleus</location>
    </subcellularLocation>
</comment>
<evidence type="ECO:0000256" key="2">
    <source>
        <dbReference type="ARBA" id="ARBA00004123"/>
    </source>
</evidence>
<accession>A0A8S9TNY5</accession>
<evidence type="ECO:0000313" key="9">
    <source>
        <dbReference type="EMBL" id="KAF4129392.1"/>
    </source>
</evidence>
<keyword evidence="9" id="KW-0255">Endonuclease</keyword>
<dbReference type="GO" id="GO:0005634">
    <property type="term" value="C:nucleus"/>
    <property type="evidence" value="ECO:0007669"/>
    <property type="project" value="UniProtKB-SubCell"/>
</dbReference>
<evidence type="ECO:0000256" key="3">
    <source>
        <dbReference type="ARBA" id="ARBA00006958"/>
    </source>
</evidence>
<comment type="similarity">
    <text evidence="3">Belongs to the HARBI1 family.</text>
</comment>
<comment type="cofactor">
    <cofactor evidence="1">
        <name>a divalent metal cation</name>
        <dbReference type="ChEBI" id="CHEBI:60240"/>
    </cofactor>
</comment>
<evidence type="ECO:0000256" key="6">
    <source>
        <dbReference type="ARBA" id="ARBA00022801"/>
    </source>
</evidence>
<evidence type="ECO:0000256" key="7">
    <source>
        <dbReference type="ARBA" id="ARBA00023242"/>
    </source>
</evidence>
<evidence type="ECO:0000256" key="1">
    <source>
        <dbReference type="ARBA" id="ARBA00001968"/>
    </source>
</evidence>
<proteinExistence type="inferred from homology"/>
<keyword evidence="4" id="KW-0540">Nuclease</keyword>
<dbReference type="EMBL" id="JAACNO010002960">
    <property type="protein sequence ID" value="KAF4129392.1"/>
    <property type="molecule type" value="Genomic_DNA"/>
</dbReference>
<keyword evidence="7" id="KW-0539">Nucleus</keyword>
<evidence type="ECO:0000256" key="4">
    <source>
        <dbReference type="ARBA" id="ARBA00022722"/>
    </source>
</evidence>
<evidence type="ECO:0000259" key="8">
    <source>
        <dbReference type="Pfam" id="PF13359"/>
    </source>
</evidence>
<keyword evidence="5" id="KW-0479">Metal-binding</keyword>
<name>A0A8S9TNY5_PHYIN</name>
<dbReference type="PANTHER" id="PTHR22930:SF85">
    <property type="entry name" value="GH03217P-RELATED"/>
    <property type="match status" value="1"/>
</dbReference>
<comment type="caution">
    <text evidence="9">The sequence shown here is derived from an EMBL/GenBank/DDBJ whole genome shotgun (WGS) entry which is preliminary data.</text>
</comment>
<dbReference type="Proteomes" id="UP000704712">
    <property type="component" value="Unassembled WGS sequence"/>
</dbReference>
<organism evidence="9 10">
    <name type="scientific">Phytophthora infestans</name>
    <name type="common">Potato late blight agent</name>
    <name type="synonym">Botrytis infestans</name>
    <dbReference type="NCBI Taxonomy" id="4787"/>
    <lineage>
        <taxon>Eukaryota</taxon>
        <taxon>Sar</taxon>
        <taxon>Stramenopiles</taxon>
        <taxon>Oomycota</taxon>
        <taxon>Peronosporomycetes</taxon>
        <taxon>Peronosporales</taxon>
        <taxon>Peronosporaceae</taxon>
        <taxon>Phytophthora</taxon>
    </lineage>
</organism>
<dbReference type="InterPro" id="IPR027806">
    <property type="entry name" value="HARBI1_dom"/>
</dbReference>
<dbReference type="GO" id="GO:0004519">
    <property type="term" value="F:endonuclease activity"/>
    <property type="evidence" value="ECO:0007669"/>
    <property type="project" value="UniProtKB-KW"/>
</dbReference>
<sequence length="377" mass="41631">MEADIENVLLAVCAAVGQAAVLLATDDEPATKKGPKQVLTVSSLKFEPMLQSAAHSSWFEDNLRCTQTTFLRIASFLAQHGVLFASAKVKQHSYNKKVAASLYFLGSSGGYRETGAAMGMSRSYVMEITSEVVRVLKIVAPQVISFPSNREEWNAVEAGFASKHGYPGIAGAIDGSLIEIERPDNFDGFYCRKAYPALNMQAIVTSDGFFLSVDVRPGSWSDSKCWQYSTIGRSVGNVLPAGKHFIGDAGYALLPWLIVPYCEREEGGRLSQQQKQFNFLHSSTRMAVECTFGRWKGRFRMLQCALSQETARRSANFVVATVVLHNLMKIYRDSAQFPLFRERGNENAAADDDIPSINLRNIGLLKRNAIAKIICRS</sequence>
<dbReference type="AlphaFoldDB" id="A0A8S9TNY5"/>
<keyword evidence="6" id="KW-0378">Hydrolase</keyword>
<dbReference type="InterPro" id="IPR045249">
    <property type="entry name" value="HARBI1-like"/>
</dbReference>
<dbReference type="GO" id="GO:0046872">
    <property type="term" value="F:metal ion binding"/>
    <property type="evidence" value="ECO:0007669"/>
    <property type="project" value="UniProtKB-KW"/>
</dbReference>